<organism evidence="2 3">
    <name type="scientific">Phytophthora megakarya</name>
    <dbReference type="NCBI Taxonomy" id="4795"/>
    <lineage>
        <taxon>Eukaryota</taxon>
        <taxon>Sar</taxon>
        <taxon>Stramenopiles</taxon>
        <taxon>Oomycota</taxon>
        <taxon>Peronosporomycetes</taxon>
        <taxon>Peronosporales</taxon>
        <taxon>Peronosporaceae</taxon>
        <taxon>Phytophthora</taxon>
    </lineage>
</organism>
<name>A0A225URP9_9STRA</name>
<dbReference type="OrthoDB" id="123853at2759"/>
<gene>
    <name evidence="2" type="ORF">PHMEG_00034303</name>
</gene>
<feature type="non-terminal residue" evidence="2">
    <location>
        <position position="90"/>
    </location>
</feature>
<feature type="compositionally biased region" description="Acidic residues" evidence="1">
    <location>
        <begin position="26"/>
        <end position="54"/>
    </location>
</feature>
<proteinExistence type="predicted"/>
<evidence type="ECO:0000313" key="2">
    <source>
        <dbReference type="EMBL" id="OWY95640.1"/>
    </source>
</evidence>
<comment type="caution">
    <text evidence="2">The sequence shown here is derived from an EMBL/GenBank/DDBJ whole genome shotgun (WGS) entry which is preliminary data.</text>
</comment>
<evidence type="ECO:0000256" key="1">
    <source>
        <dbReference type="SAM" id="MobiDB-lite"/>
    </source>
</evidence>
<reference evidence="3" key="1">
    <citation type="submission" date="2017-03" db="EMBL/GenBank/DDBJ databases">
        <title>Phytopthora megakarya and P. palmivora, two closely related causual agents of cacao black pod achieved similar genome size and gene model numbers by different mechanisms.</title>
        <authorList>
            <person name="Ali S."/>
            <person name="Shao J."/>
            <person name="Larry D.J."/>
            <person name="Kronmiller B."/>
            <person name="Shen D."/>
            <person name="Strem M.D."/>
            <person name="Melnick R.L."/>
            <person name="Guiltinan M.J."/>
            <person name="Tyler B.M."/>
            <person name="Meinhardt L.W."/>
            <person name="Bailey B.A."/>
        </authorList>
    </citation>
    <scope>NUCLEOTIDE SEQUENCE [LARGE SCALE GENOMIC DNA]</scope>
    <source>
        <strain evidence="3">zdho120</strain>
    </source>
</reference>
<keyword evidence="3" id="KW-1185">Reference proteome</keyword>
<dbReference type="AlphaFoldDB" id="A0A225URP9"/>
<evidence type="ECO:0000313" key="3">
    <source>
        <dbReference type="Proteomes" id="UP000198211"/>
    </source>
</evidence>
<sequence>MAPLAEASASTTLEPATVLKLKTIEEPEEPQSEAPCEEDNDVLETEDAAQETETADIQQPAQKRVRFDVADVVEFEPTMWTATVSSEGVP</sequence>
<dbReference type="EMBL" id="NBNE01012665">
    <property type="protein sequence ID" value="OWY95640.1"/>
    <property type="molecule type" value="Genomic_DNA"/>
</dbReference>
<protein>
    <submittedName>
        <fullName evidence="2">Uncharacterized protein</fullName>
    </submittedName>
</protein>
<accession>A0A225URP9</accession>
<dbReference type="Proteomes" id="UP000198211">
    <property type="component" value="Unassembled WGS sequence"/>
</dbReference>
<feature type="region of interest" description="Disordered" evidence="1">
    <location>
        <begin position="1"/>
        <end position="62"/>
    </location>
</feature>